<evidence type="ECO:0000256" key="3">
    <source>
        <dbReference type="ARBA" id="ARBA00012057"/>
    </source>
</evidence>
<evidence type="ECO:0000256" key="7">
    <source>
        <dbReference type="ARBA" id="ARBA00023211"/>
    </source>
</evidence>
<dbReference type="EC" id="5.3.3.2" evidence="3 10"/>
<dbReference type="NCBIfam" id="TIGR02150">
    <property type="entry name" value="IPP_isom_1"/>
    <property type="match status" value="1"/>
</dbReference>
<feature type="binding site" evidence="10">
    <location>
        <position position="32"/>
    </location>
    <ligand>
        <name>Mn(2+)</name>
        <dbReference type="ChEBI" id="CHEBI:29035"/>
    </ligand>
</feature>
<evidence type="ECO:0000256" key="4">
    <source>
        <dbReference type="ARBA" id="ARBA00022490"/>
    </source>
</evidence>
<sequence length="185" mass="20132">MADTRAPALPEQVVLVDDDGAPIGVADKATVHGPTTPRHLAFSCYGFDRTGRLLVTRRSRQKRTFPGVVTNTCCGHPAPDEAIEDAVRRRLADELGLTAADLRLVLPTFSYRASAGGVEENELCPVYVCTLVGEPRPRPDEVESAEWWSWEAFVAAGAEGALSPWAQLQAPLLDARRADWGRRPA</sequence>
<keyword evidence="7 10" id="KW-0464">Manganese</keyword>
<evidence type="ECO:0000256" key="8">
    <source>
        <dbReference type="ARBA" id="ARBA00023229"/>
    </source>
</evidence>
<dbReference type="SUPFAM" id="SSF55811">
    <property type="entry name" value="Nudix"/>
    <property type="match status" value="1"/>
</dbReference>
<feature type="binding site" evidence="10">
    <location>
        <position position="94"/>
    </location>
    <ligand>
        <name>Mg(2+)</name>
        <dbReference type="ChEBI" id="CHEBI:18420"/>
    </ligand>
</feature>
<evidence type="ECO:0000256" key="5">
    <source>
        <dbReference type="ARBA" id="ARBA00022723"/>
    </source>
</evidence>
<evidence type="ECO:0000256" key="6">
    <source>
        <dbReference type="ARBA" id="ARBA00022842"/>
    </source>
</evidence>
<feature type="binding site" evidence="10">
    <location>
        <position position="39"/>
    </location>
    <ligand>
        <name>Mn(2+)</name>
        <dbReference type="ChEBI" id="CHEBI:29035"/>
    </ligand>
</feature>
<evidence type="ECO:0000256" key="9">
    <source>
        <dbReference type="ARBA" id="ARBA00023235"/>
    </source>
</evidence>
<dbReference type="InterPro" id="IPR000086">
    <property type="entry name" value="NUDIX_hydrolase_dom"/>
</dbReference>
<feature type="binding site" evidence="10">
    <location>
        <position position="120"/>
    </location>
    <ligand>
        <name>Mn(2+)</name>
        <dbReference type="ChEBI" id="CHEBI:29035"/>
    </ligand>
</feature>
<dbReference type="HAMAP" id="MF_00202">
    <property type="entry name" value="Idi"/>
    <property type="match status" value="1"/>
</dbReference>
<evidence type="ECO:0000313" key="13">
    <source>
        <dbReference type="Proteomes" id="UP001597145"/>
    </source>
</evidence>
<keyword evidence="4 10" id="KW-0963">Cytoplasm</keyword>
<dbReference type="Pfam" id="PF00293">
    <property type="entry name" value="NUDIX"/>
    <property type="match status" value="1"/>
</dbReference>
<keyword evidence="8 10" id="KW-0414">Isoprene biosynthesis</keyword>
<comment type="cofactor">
    <cofactor evidence="10">
        <name>Mn(2+)</name>
        <dbReference type="ChEBI" id="CHEBI:29035"/>
    </cofactor>
    <text evidence="10">Binds 1 Mn(2+) ion per subunit.</text>
</comment>
<comment type="similarity">
    <text evidence="2 10">Belongs to the IPP isomerase type 1 family.</text>
</comment>
<comment type="caution">
    <text evidence="12">The sequence shown here is derived from an EMBL/GenBank/DDBJ whole genome shotgun (WGS) entry which is preliminary data.</text>
</comment>
<protein>
    <recommendedName>
        <fullName evidence="3 10">Isopentenyl-diphosphate Delta-isomerase</fullName>
        <shortName evidence="10">IPP isomerase</shortName>
        <ecNumber evidence="3 10">5.3.3.2</ecNumber>
    </recommendedName>
    <alternativeName>
        <fullName evidence="10">IPP:DMAPP isomerase</fullName>
    </alternativeName>
    <alternativeName>
        <fullName evidence="10">Isopentenyl pyrophosphate isomerase</fullName>
    </alternativeName>
</protein>
<proteinExistence type="inferred from homology"/>
<dbReference type="EMBL" id="JBHUCP010000005">
    <property type="protein sequence ID" value="MFD1529687.1"/>
    <property type="molecule type" value="Genomic_DNA"/>
</dbReference>
<feature type="active site" evidence="10">
    <location>
        <position position="74"/>
    </location>
</feature>
<dbReference type="RefSeq" id="WP_379659700.1">
    <property type="nucleotide sequence ID" value="NZ_BAAAJG010000015.1"/>
</dbReference>
<evidence type="ECO:0000256" key="2">
    <source>
        <dbReference type="ARBA" id="ARBA00007579"/>
    </source>
</evidence>
<feature type="active site" evidence="10">
    <location>
        <position position="122"/>
    </location>
</feature>
<name>A0ABW4FL05_9PSEU</name>
<keyword evidence="6 10" id="KW-0460">Magnesium</keyword>
<dbReference type="Gene3D" id="3.90.79.10">
    <property type="entry name" value="Nucleoside Triphosphate Pyrophosphohydrolase"/>
    <property type="match status" value="1"/>
</dbReference>
<keyword evidence="13" id="KW-1185">Reference proteome</keyword>
<feature type="domain" description="Nudix hydrolase" evidence="11">
    <location>
        <begin position="37"/>
        <end position="174"/>
    </location>
</feature>
<gene>
    <name evidence="10 12" type="primary">idi</name>
    <name evidence="12" type="ORF">ACFSCY_09560</name>
</gene>
<dbReference type="NCBIfam" id="NF002995">
    <property type="entry name" value="PRK03759.1"/>
    <property type="match status" value="1"/>
</dbReference>
<comment type="pathway">
    <text evidence="1 10">Isoprenoid biosynthesis; dimethylallyl diphosphate biosynthesis; dimethylallyl diphosphate from isopentenyl diphosphate: step 1/1.</text>
</comment>
<dbReference type="Proteomes" id="UP001597145">
    <property type="component" value="Unassembled WGS sequence"/>
</dbReference>
<evidence type="ECO:0000256" key="10">
    <source>
        <dbReference type="HAMAP-Rule" id="MF_00202"/>
    </source>
</evidence>
<feature type="binding site" evidence="10">
    <location>
        <position position="76"/>
    </location>
    <ligand>
        <name>Mn(2+)</name>
        <dbReference type="ChEBI" id="CHEBI:29035"/>
    </ligand>
</feature>
<dbReference type="InterPro" id="IPR015797">
    <property type="entry name" value="NUDIX_hydrolase-like_dom_sf"/>
</dbReference>
<evidence type="ECO:0000313" key="12">
    <source>
        <dbReference type="EMBL" id="MFD1529687.1"/>
    </source>
</evidence>
<dbReference type="PANTHER" id="PTHR10885:SF0">
    <property type="entry name" value="ISOPENTENYL-DIPHOSPHATE DELTA-ISOMERASE"/>
    <property type="match status" value="1"/>
</dbReference>
<dbReference type="InterPro" id="IPR011876">
    <property type="entry name" value="IsopentenylPP_isomerase_typ1"/>
</dbReference>
<comment type="catalytic activity">
    <reaction evidence="10">
        <text>isopentenyl diphosphate = dimethylallyl diphosphate</text>
        <dbReference type="Rhea" id="RHEA:23284"/>
        <dbReference type="ChEBI" id="CHEBI:57623"/>
        <dbReference type="ChEBI" id="CHEBI:128769"/>
        <dbReference type="EC" id="5.3.3.2"/>
    </reaction>
</comment>
<keyword evidence="9 10" id="KW-0413">Isomerase</keyword>
<dbReference type="PIRSF" id="PIRSF018427">
    <property type="entry name" value="Isopntndiph_ism"/>
    <property type="match status" value="1"/>
</dbReference>
<accession>A0ABW4FL05</accession>
<evidence type="ECO:0000259" key="11">
    <source>
        <dbReference type="PROSITE" id="PS51462"/>
    </source>
</evidence>
<dbReference type="InterPro" id="IPR056375">
    <property type="entry name" value="Idi_bact"/>
</dbReference>
<comment type="cofactor">
    <cofactor evidence="10">
        <name>Mg(2+)</name>
        <dbReference type="ChEBI" id="CHEBI:18420"/>
    </cofactor>
    <text evidence="10">Binds 1 Mg(2+) ion per subunit. The magnesium ion binds only when substrate is bound.</text>
</comment>
<dbReference type="CDD" id="cd02885">
    <property type="entry name" value="NUDIX_IPP_Isomerase"/>
    <property type="match status" value="1"/>
</dbReference>
<comment type="subcellular location">
    <subcellularLocation>
        <location evidence="10">Cytoplasm</location>
    </subcellularLocation>
</comment>
<dbReference type="PROSITE" id="PS51462">
    <property type="entry name" value="NUDIX"/>
    <property type="match status" value="1"/>
</dbReference>
<dbReference type="GO" id="GO:0004452">
    <property type="term" value="F:isopentenyl-diphosphate delta-isomerase activity"/>
    <property type="evidence" value="ECO:0007669"/>
    <property type="project" value="UniProtKB-EC"/>
</dbReference>
<evidence type="ECO:0000256" key="1">
    <source>
        <dbReference type="ARBA" id="ARBA00004826"/>
    </source>
</evidence>
<comment type="function">
    <text evidence="10">Catalyzes the 1,3-allylic rearrangement of the homoallylic substrate isopentenyl (IPP) to its highly electrophilic allylic isomer, dimethylallyl diphosphate (DMAPP).</text>
</comment>
<feature type="binding site" evidence="10">
    <location>
        <position position="122"/>
    </location>
    <ligand>
        <name>Mn(2+)</name>
        <dbReference type="ChEBI" id="CHEBI:29035"/>
    </ligand>
</feature>
<keyword evidence="5 10" id="KW-0479">Metal-binding</keyword>
<dbReference type="PANTHER" id="PTHR10885">
    <property type="entry name" value="ISOPENTENYL-DIPHOSPHATE DELTA-ISOMERASE"/>
    <property type="match status" value="1"/>
</dbReference>
<reference evidence="13" key="1">
    <citation type="journal article" date="2019" name="Int. J. Syst. Evol. Microbiol.">
        <title>The Global Catalogue of Microorganisms (GCM) 10K type strain sequencing project: providing services to taxonomists for standard genome sequencing and annotation.</title>
        <authorList>
            <consortium name="The Broad Institute Genomics Platform"/>
            <consortium name="The Broad Institute Genome Sequencing Center for Infectious Disease"/>
            <person name="Wu L."/>
            <person name="Ma J."/>
        </authorList>
    </citation>
    <scope>NUCLEOTIDE SEQUENCE [LARGE SCALE GENOMIC DNA]</scope>
    <source>
        <strain evidence="13">JCM 12165</strain>
    </source>
</reference>
<organism evidence="12 13">
    <name type="scientific">Pseudonocardia aurantiaca</name>
    <dbReference type="NCBI Taxonomy" id="75290"/>
    <lineage>
        <taxon>Bacteria</taxon>
        <taxon>Bacillati</taxon>
        <taxon>Actinomycetota</taxon>
        <taxon>Actinomycetes</taxon>
        <taxon>Pseudonocardiales</taxon>
        <taxon>Pseudonocardiaceae</taxon>
        <taxon>Pseudonocardia</taxon>
    </lineage>
</organism>